<keyword evidence="6 11" id="KW-0328">Glycosyltransferase</keyword>
<dbReference type="GO" id="GO:0005737">
    <property type="term" value="C:cytoplasm"/>
    <property type="evidence" value="ECO:0007669"/>
    <property type="project" value="UniProtKB-SubCell"/>
</dbReference>
<feature type="binding site" evidence="11">
    <location>
        <position position="243"/>
    </location>
    <ligand>
        <name>N-acetyl-D-glucosamine</name>
        <dbReference type="ChEBI" id="CHEBI:506227"/>
    </ligand>
</feature>
<accession>A0A1W7AEA1</accession>
<evidence type="ECO:0000256" key="10">
    <source>
        <dbReference type="ARBA" id="ARBA00052053"/>
    </source>
</evidence>
<evidence type="ECO:0000256" key="2">
    <source>
        <dbReference type="ARBA" id="ARBA00004922"/>
    </source>
</evidence>
<dbReference type="CDD" id="cd04949">
    <property type="entry name" value="GT4_GtfA-like"/>
    <property type="match status" value="1"/>
</dbReference>
<protein>
    <recommendedName>
        <fullName evidence="11">UDP-N-acetylglucosamine--peptide N-acetylglucosaminyltransferase GtfA subunit</fullName>
        <ecNumber evidence="11">2.4.1.-</ecNumber>
    </recommendedName>
    <alternativeName>
        <fullName evidence="11">Glycosyltransferase GtfA</fullName>
    </alternativeName>
</protein>
<comment type="pathway">
    <text evidence="2 11">Protein modification; protein glycosylation.</text>
</comment>
<keyword evidence="7 11" id="KW-0808">Transferase</keyword>
<feature type="binding site" evidence="11">
    <location>
        <begin position="385"/>
        <end position="386"/>
    </location>
    <ligand>
        <name>UDP</name>
        <dbReference type="ChEBI" id="CHEBI:58223"/>
    </ligand>
</feature>
<dbReference type="EC" id="2.4.1.-" evidence="11"/>
<dbReference type="GO" id="GO:0016757">
    <property type="term" value="F:glycosyltransferase activity"/>
    <property type="evidence" value="ECO:0007669"/>
    <property type="project" value="UniProtKB-UniRule"/>
</dbReference>
<proteinExistence type="inferred from homology"/>
<evidence type="ECO:0000259" key="12">
    <source>
        <dbReference type="Pfam" id="PF22145"/>
    </source>
</evidence>
<reference evidence="13 14" key="1">
    <citation type="journal article" date="2017" name="Int. J. Syst. Evol. Microbiol.">
        <title>Macrococcus canis sp. nov., a skin bacterium associated with infections in dogs.</title>
        <authorList>
            <person name="Gobeli Brawand S."/>
            <person name="Cotting K."/>
            <person name="Gomez-Sanz E."/>
            <person name="Collaud A."/>
            <person name="Thomann A."/>
            <person name="Brodard I."/>
            <person name="Rodriguez-Campos S."/>
            <person name="Strauss C."/>
            <person name="Perreten V."/>
        </authorList>
    </citation>
    <scope>NUCLEOTIDE SEQUENCE [LARGE SCALE GENOMIC DNA]</scope>
    <source>
        <strain evidence="13 14">KM45013</strain>
    </source>
</reference>
<dbReference type="STRING" id="1855823.MCCS_23320"/>
<dbReference type="AlphaFoldDB" id="A0A1W7AEA1"/>
<dbReference type="PANTHER" id="PTHR12526">
    <property type="entry name" value="GLYCOSYLTRANSFERASE"/>
    <property type="match status" value="1"/>
</dbReference>
<dbReference type="UniPathway" id="UPA00378"/>
<dbReference type="OrthoDB" id="9765175at2"/>
<evidence type="ECO:0000256" key="4">
    <source>
        <dbReference type="ARBA" id="ARBA00022475"/>
    </source>
</evidence>
<organism evidence="13 14">
    <name type="scientific">Macrococcoides canis</name>
    <dbReference type="NCBI Taxonomy" id="1855823"/>
    <lineage>
        <taxon>Bacteria</taxon>
        <taxon>Bacillati</taxon>
        <taxon>Bacillota</taxon>
        <taxon>Bacilli</taxon>
        <taxon>Bacillales</taxon>
        <taxon>Staphylococcaceae</taxon>
        <taxon>Macrococcoides</taxon>
    </lineage>
</organism>
<feature type="binding site" evidence="11">
    <location>
        <begin position="405"/>
        <end position="408"/>
    </location>
    <ligand>
        <name>N-acetyl-D-glucosamine</name>
        <dbReference type="ChEBI" id="CHEBI:506227"/>
    </ligand>
</feature>
<feature type="domain" description="GtfA extended beta-sheet meander" evidence="12">
    <location>
        <begin position="95"/>
        <end position="190"/>
    </location>
</feature>
<dbReference type="Gene3D" id="3.40.50.2000">
    <property type="entry name" value="Glycogen Phosphorylase B"/>
    <property type="match status" value="2"/>
</dbReference>
<dbReference type="GO" id="GO:0017122">
    <property type="term" value="C:protein N-acetylglucosaminyltransferase complex"/>
    <property type="evidence" value="ECO:0007669"/>
    <property type="project" value="UniProtKB-UniRule"/>
</dbReference>
<dbReference type="InterPro" id="IPR054396">
    <property type="entry name" value="GtfA_EBD"/>
</dbReference>
<dbReference type="GO" id="GO:0000166">
    <property type="term" value="F:nucleotide binding"/>
    <property type="evidence" value="ECO:0007669"/>
    <property type="project" value="UniProtKB-KW"/>
</dbReference>
<dbReference type="Pfam" id="PF13692">
    <property type="entry name" value="Glyco_trans_1_4"/>
    <property type="match status" value="1"/>
</dbReference>
<sequence length="503" mass="58371">MTIYNINFGIGWASSGVEYAQSYRAKLLRDLEQTKKFVFLDFIQNENIQTLTHNIGFKDDEIIWLYQHFTDIKIAPTTYKVSDIIETLTEEVIKVEENGKVKRIFFKNHNTFVTCYLKTAGTDIVDRAEFVSDGMLIRKDFYTYVRFMSEYYAPENNRANAYMRQFYNEDGTIAYEEYLGNDHEESLYVINHTPLYGKRAFVAYFLQSLQLSSEDILIVDRATNIGQAVMENKGDSKVGVVVHAEHFSKNATTKDDILWNNYYEYQFAQANDIDFFITATKRQQEILSEQFKHYYDKQPKIYPIPVGAVEELTYPTETRTPYSIITASRLANEKHVDWLVRAVVKAKQHIPELTFDIYGEGVEKQKIQEVIDTFDANQYIRLRGHVNLDQVYSKYELFLSASQSEGFGLTLLEAVASGLGMIGFDVEYGNPTFIHDGYNGFLLPAELTEASIETLTDRFAERIIDFYNMNLESVAQKSYEIAEPFKEQYIKQKWRDLVEEVIG</sequence>
<dbReference type="NCBIfam" id="TIGR02918">
    <property type="entry name" value="accessory Sec system glycosyltransferase GtfA"/>
    <property type="match status" value="1"/>
</dbReference>
<comment type="subunit">
    <text evidence="11">Forms a heterotetramer with 2 subunits each of GtfA and GtfB. Part of the accessory SecA2/SecY2 protein translocation apparatus.</text>
</comment>
<comment type="subcellular location">
    <subcellularLocation>
        <location evidence="1 11">Cell membrane</location>
        <topology evidence="11">Peripheral membrane protein</topology>
    </subcellularLocation>
    <subcellularLocation>
        <location evidence="11">Cytoplasm</location>
    </subcellularLocation>
    <text evidence="11">Cell membrane association requires GtfB.</text>
</comment>
<evidence type="ECO:0000256" key="5">
    <source>
        <dbReference type="ARBA" id="ARBA00022490"/>
    </source>
</evidence>
<dbReference type="SUPFAM" id="SSF53756">
    <property type="entry name" value="UDP-Glycosyltransferase/glycogen phosphorylase"/>
    <property type="match status" value="1"/>
</dbReference>
<dbReference type="EMBL" id="CP021059">
    <property type="protein sequence ID" value="ARQ07912.1"/>
    <property type="molecule type" value="Genomic_DNA"/>
</dbReference>
<dbReference type="HAMAP" id="MF_01472">
    <property type="entry name" value="GtfA"/>
    <property type="match status" value="1"/>
</dbReference>
<feature type="binding site" evidence="11">
    <location>
        <begin position="16"/>
        <end position="19"/>
    </location>
    <ligand>
        <name>UDP</name>
        <dbReference type="ChEBI" id="CHEBI:58223"/>
    </ligand>
</feature>
<comment type="function">
    <text evidence="11">Required for polymorphic O-glycosylation of the serine-rich repeat protein in this bacteria. Catalyzes the first step in glycosylation by transferring N-acetylglucosamine from UDP-GlcNAc to serine residues in the substrate protein. Part of the accessory SecA2/SecY2 system specifically required to export serine-rich repeat cell wall proteins usually encoded upstream in the same operon.</text>
</comment>
<evidence type="ECO:0000256" key="11">
    <source>
        <dbReference type="HAMAP-Rule" id="MF_01472"/>
    </source>
</evidence>
<keyword evidence="9 11" id="KW-0472">Membrane</keyword>
<dbReference type="FunFam" id="3.40.50.2000:FF:000196">
    <property type="entry name" value="UDP-N-acetylglucosamine--peptide N-acetylglucosaminyltransferase GtfA subunit"/>
    <property type="match status" value="1"/>
</dbReference>
<dbReference type="InterPro" id="IPR014267">
    <property type="entry name" value="GtfA"/>
</dbReference>
<evidence type="ECO:0000256" key="9">
    <source>
        <dbReference type="ARBA" id="ARBA00023136"/>
    </source>
</evidence>
<name>A0A1W7AEA1_9STAP</name>
<evidence type="ECO:0000313" key="14">
    <source>
        <dbReference type="Proteomes" id="UP000194154"/>
    </source>
</evidence>
<comment type="catalytic activity">
    <reaction evidence="10 11">
        <text>L-seryl-[protein] + UDP-N-acetyl-alpha-D-glucosamine = 3-O-[N-acetyl-alpha-D-glucosaminyl]-L-seryl-[protein] + UDP + H(+)</text>
        <dbReference type="Rhea" id="RHEA:59872"/>
        <dbReference type="Rhea" id="RHEA-COMP:9863"/>
        <dbReference type="Rhea" id="RHEA-COMP:15471"/>
        <dbReference type="ChEBI" id="CHEBI:15378"/>
        <dbReference type="ChEBI" id="CHEBI:29999"/>
        <dbReference type="ChEBI" id="CHEBI:57705"/>
        <dbReference type="ChEBI" id="CHEBI:58223"/>
        <dbReference type="ChEBI" id="CHEBI:143279"/>
    </reaction>
</comment>
<dbReference type="Proteomes" id="UP000194154">
    <property type="component" value="Chromosome"/>
</dbReference>
<dbReference type="GO" id="GO:0005886">
    <property type="term" value="C:plasma membrane"/>
    <property type="evidence" value="ECO:0007669"/>
    <property type="project" value="UniProtKB-SubCell"/>
</dbReference>
<comment type="similarity">
    <text evidence="3 11">Belongs to the glycosyltransferase group 1 family. Glycosyltransferase 4 subfamily.</text>
</comment>
<dbReference type="GeneID" id="35296407"/>
<evidence type="ECO:0000256" key="1">
    <source>
        <dbReference type="ARBA" id="ARBA00004236"/>
    </source>
</evidence>
<dbReference type="KEGG" id="mcak:MCCS_23320"/>
<evidence type="ECO:0000256" key="3">
    <source>
        <dbReference type="ARBA" id="ARBA00009481"/>
    </source>
</evidence>
<evidence type="ECO:0000256" key="8">
    <source>
        <dbReference type="ARBA" id="ARBA00022741"/>
    </source>
</evidence>
<gene>
    <name evidence="13" type="primary">gtf1</name>
    <name evidence="11" type="synonym">gtfA</name>
    <name evidence="13" type="ORF">MCCS_23320</name>
</gene>
<keyword evidence="5 11" id="KW-0963">Cytoplasm</keyword>
<dbReference type="PANTHER" id="PTHR12526:SF629">
    <property type="entry name" value="TEICHURONIC ACID BIOSYNTHESIS GLYCOSYLTRANSFERASE TUAH-RELATED"/>
    <property type="match status" value="1"/>
</dbReference>
<evidence type="ECO:0000256" key="7">
    <source>
        <dbReference type="ARBA" id="ARBA00022679"/>
    </source>
</evidence>
<evidence type="ECO:0000256" key="6">
    <source>
        <dbReference type="ARBA" id="ARBA00022676"/>
    </source>
</evidence>
<evidence type="ECO:0000313" key="13">
    <source>
        <dbReference type="EMBL" id="ARQ07912.1"/>
    </source>
</evidence>
<keyword evidence="4 11" id="KW-1003">Cell membrane</keyword>
<dbReference type="RefSeq" id="WP_086043433.1">
    <property type="nucleotide sequence ID" value="NZ_CBCRZA010000017.1"/>
</dbReference>
<keyword evidence="8 11" id="KW-0547">Nucleotide-binding</keyword>
<keyword evidence="14" id="KW-1185">Reference proteome</keyword>
<dbReference type="Pfam" id="PF22145">
    <property type="entry name" value="GtfA_EBD"/>
    <property type="match status" value="1"/>
</dbReference>